<evidence type="ECO:0000313" key="1">
    <source>
        <dbReference type="EMBL" id="QPD02280.1"/>
    </source>
</evidence>
<dbReference type="Proteomes" id="UP000593737">
    <property type="component" value="Chromosome"/>
</dbReference>
<organism evidence="1 2">
    <name type="scientific">Candidatus Nitrospira kreftii</name>
    <dbReference type="NCBI Taxonomy" id="2652173"/>
    <lineage>
        <taxon>Bacteria</taxon>
        <taxon>Pseudomonadati</taxon>
        <taxon>Nitrospirota</taxon>
        <taxon>Nitrospiria</taxon>
        <taxon>Nitrospirales</taxon>
        <taxon>Nitrospiraceae</taxon>
        <taxon>Nitrospira</taxon>
    </lineage>
</organism>
<proteinExistence type="predicted"/>
<evidence type="ECO:0000313" key="2">
    <source>
        <dbReference type="Proteomes" id="UP000593737"/>
    </source>
</evidence>
<sequence>MGRAVFPAGEGEVIPSHVLSGDQQAKEFAIGSR</sequence>
<dbReference type="KEGG" id="nkf:Nkreftii_000054"/>
<reference evidence="1 2" key="1">
    <citation type="journal article" date="2020" name="ISME J.">
        <title>Enrichment and physiological characterization of a novel comammox Nitrospira indicates ammonium inhibition of complete nitrification.</title>
        <authorList>
            <person name="Sakoula D."/>
            <person name="Koch H."/>
            <person name="Frank J."/>
            <person name="Jetten M.S.M."/>
            <person name="van Kessel M.A.H.J."/>
            <person name="Lucker S."/>
        </authorList>
    </citation>
    <scope>NUCLEOTIDE SEQUENCE [LARGE SCALE GENOMIC DNA]</scope>
    <source>
        <strain evidence="1">Comreactor17</strain>
    </source>
</reference>
<name>A0A7S8IXT9_9BACT</name>
<protein>
    <submittedName>
        <fullName evidence="1">Uncharacterized protein</fullName>
    </submittedName>
</protein>
<accession>A0A7S8IXT9</accession>
<dbReference type="EMBL" id="CP047423">
    <property type="protein sequence ID" value="QPD02280.1"/>
    <property type="molecule type" value="Genomic_DNA"/>
</dbReference>
<gene>
    <name evidence="1" type="ORF">Nkreftii_000054</name>
</gene>
<dbReference type="AlphaFoldDB" id="A0A7S8IXT9"/>